<sequence length="181" mass="19389">MFRHLPRPTSVLASRSVSRPALRPIALGSVALGLALLGGCVYHPPANQLDRYARSMIGQNLDSVTAQFGPEDAQGGSAAYPNIGTPQNPRYVHMWSRFGSTQHRRFVQTGTASAGSTLVTVLPAGGGQGAIPIYQQNTAPTGYYTEEGESCYMSFTTDANKRILSYDLLGGYCDNLFLGGR</sequence>
<evidence type="ECO:0000313" key="1">
    <source>
        <dbReference type="EMBL" id="CAB3733133.1"/>
    </source>
</evidence>
<name>A0A6S7AL43_9BURK</name>
<gene>
    <name evidence="1" type="ORF">LMG3458_05032</name>
</gene>
<organism evidence="1 2">
    <name type="scientific">Achromobacter deleyi</name>
    <dbReference type="NCBI Taxonomy" id="1353891"/>
    <lineage>
        <taxon>Bacteria</taxon>
        <taxon>Pseudomonadati</taxon>
        <taxon>Pseudomonadota</taxon>
        <taxon>Betaproteobacteria</taxon>
        <taxon>Burkholderiales</taxon>
        <taxon>Alcaligenaceae</taxon>
        <taxon>Achromobacter</taxon>
    </lineage>
</organism>
<dbReference type="Proteomes" id="UP000494111">
    <property type="component" value="Unassembled WGS sequence"/>
</dbReference>
<proteinExistence type="predicted"/>
<dbReference type="EMBL" id="CADIJO010000023">
    <property type="protein sequence ID" value="CAB3733133.1"/>
    <property type="molecule type" value="Genomic_DNA"/>
</dbReference>
<evidence type="ECO:0000313" key="2">
    <source>
        <dbReference type="Proteomes" id="UP000494111"/>
    </source>
</evidence>
<protein>
    <submittedName>
        <fullName evidence="1">Uncharacterized protein</fullName>
    </submittedName>
</protein>
<accession>A0A6S7AL43</accession>
<dbReference type="AlphaFoldDB" id="A0A6S7AL43"/>
<reference evidence="1 2" key="1">
    <citation type="submission" date="2020-04" db="EMBL/GenBank/DDBJ databases">
        <authorList>
            <person name="De Canck E."/>
        </authorList>
    </citation>
    <scope>NUCLEOTIDE SEQUENCE [LARGE SCALE GENOMIC DNA]</scope>
    <source>
        <strain evidence="1 2">LMG 3458</strain>
    </source>
</reference>